<dbReference type="AlphaFoldDB" id="A0A9P1MV98"/>
<dbReference type="InterPro" id="IPR017850">
    <property type="entry name" value="Alkaline_phosphatase_core_sf"/>
</dbReference>
<dbReference type="Proteomes" id="UP001152747">
    <property type="component" value="Unassembled WGS sequence"/>
</dbReference>
<gene>
    <name evidence="4" type="ORF">CAMP_LOCUS3614</name>
</gene>
<dbReference type="InterPro" id="IPR002591">
    <property type="entry name" value="Phosphodiest/P_Trfase"/>
</dbReference>
<keyword evidence="2" id="KW-0325">Glycoprotein</keyword>
<protein>
    <submittedName>
        <fullName evidence="4">Uncharacterized protein</fullName>
    </submittedName>
</protein>
<keyword evidence="3" id="KW-0732">Signal</keyword>
<evidence type="ECO:0000313" key="4">
    <source>
        <dbReference type="EMBL" id="CAI5440977.1"/>
    </source>
</evidence>
<organism evidence="4 5">
    <name type="scientific">Caenorhabditis angaria</name>
    <dbReference type="NCBI Taxonomy" id="860376"/>
    <lineage>
        <taxon>Eukaryota</taxon>
        <taxon>Metazoa</taxon>
        <taxon>Ecdysozoa</taxon>
        <taxon>Nematoda</taxon>
        <taxon>Chromadorea</taxon>
        <taxon>Rhabditida</taxon>
        <taxon>Rhabditina</taxon>
        <taxon>Rhabditomorpha</taxon>
        <taxon>Rhabditoidea</taxon>
        <taxon>Rhabditidae</taxon>
        <taxon>Peloderinae</taxon>
        <taxon>Caenorhabditis</taxon>
    </lineage>
</organism>
<evidence type="ECO:0000256" key="2">
    <source>
        <dbReference type="ARBA" id="ARBA00023180"/>
    </source>
</evidence>
<keyword evidence="5" id="KW-1185">Reference proteome</keyword>
<accession>A0A9P1MV98</accession>
<dbReference type="EMBL" id="CANHGI010000002">
    <property type="protein sequence ID" value="CAI5440977.1"/>
    <property type="molecule type" value="Genomic_DNA"/>
</dbReference>
<dbReference type="GO" id="GO:0016787">
    <property type="term" value="F:hydrolase activity"/>
    <property type="evidence" value="ECO:0007669"/>
    <property type="project" value="UniProtKB-KW"/>
</dbReference>
<dbReference type="Gene3D" id="3.40.570.10">
    <property type="entry name" value="Extracellular Endonuclease, subunit A"/>
    <property type="match status" value="1"/>
</dbReference>
<dbReference type="Pfam" id="PF01663">
    <property type="entry name" value="Phosphodiest"/>
    <property type="match status" value="1"/>
</dbReference>
<reference evidence="4" key="1">
    <citation type="submission" date="2022-11" db="EMBL/GenBank/DDBJ databases">
        <authorList>
            <person name="Kikuchi T."/>
        </authorList>
    </citation>
    <scope>NUCLEOTIDE SEQUENCE</scope>
    <source>
        <strain evidence="4">PS1010</strain>
    </source>
</reference>
<feature type="chain" id="PRO_5040122593" evidence="3">
    <location>
        <begin position="16"/>
        <end position="606"/>
    </location>
</feature>
<dbReference type="PANTHER" id="PTHR10151:SF114">
    <property type="entry name" value="ECTONUCLEOTIDE PYROPHOSPHATASE_PHOSPHODIESTERASE C27A7.3"/>
    <property type="match status" value="1"/>
</dbReference>
<comment type="caution">
    <text evidence="4">The sequence shown here is derived from an EMBL/GenBank/DDBJ whole genome shotgun (WGS) entry which is preliminary data.</text>
</comment>
<dbReference type="CDD" id="cd16018">
    <property type="entry name" value="Enpp"/>
    <property type="match status" value="1"/>
</dbReference>
<name>A0A9P1MV98_9PELO</name>
<sequence>MKLILLFLVLRVVYSWKNCQNFSGKCEKSQKPLVILSLDGFARKWLAKVESLSFLAKCGVNAEKMWPVYPSKTLPNHYSIVTGLYPENHGIVNNKIYDREKSEFENIKKPENGEYFGGIPIWSMFKKHFPQKKVEIYNWIGSEMQILPEYPIDHVEPFDKHLKYREKLGKILKSLGSENPPELVLAYHNEPDETAHYFINKPEKIEEVLKSVDEDLDYFLGELDKLKLLNCINLVILSDHGMQEIHQLINLTTLESGLKDFKIDENIIGMIYDSDNKSNGDKVKEVVDKLACEIENVKVYDEESMPFRKHYSKLRNSRIADIVMEGKPGITFGRDPVKFPGDHGYDAIQSNMNAIFIGTGPDFRQNVKIPPFQNIQLMNLFIDLLEIPPHEKLKNDGIDGVFDKVVKDRKKVAMKNRSFRSSEVFAENADYFWAENGAILKHKQNSKVLVAFGAEKMSDFELPDHFRDHILTNLDGFTRDFVRKHKKVQVISGTAENAGKMYYFRVLLTSRPKHLQAFIFPIISPKSWNCLSSEELLTEYLASLTDVEKLSGLKFANNIIEPIFKQQQIEKLWKSEFFAGKSIIVNGSGKIDGKMSILMILFVLLI</sequence>
<dbReference type="GO" id="GO:0055120">
    <property type="term" value="C:striated muscle dense body"/>
    <property type="evidence" value="ECO:0007669"/>
    <property type="project" value="TreeGrafter"/>
</dbReference>
<dbReference type="SUPFAM" id="SSF53649">
    <property type="entry name" value="Alkaline phosphatase-like"/>
    <property type="match status" value="1"/>
</dbReference>
<dbReference type="PANTHER" id="PTHR10151">
    <property type="entry name" value="ECTONUCLEOTIDE PYROPHOSPHATASE/PHOSPHODIESTERASE"/>
    <property type="match status" value="1"/>
</dbReference>
<keyword evidence="1" id="KW-0378">Hydrolase</keyword>
<evidence type="ECO:0000256" key="1">
    <source>
        <dbReference type="ARBA" id="ARBA00022801"/>
    </source>
</evidence>
<dbReference type="GO" id="GO:0031674">
    <property type="term" value="C:I band"/>
    <property type="evidence" value="ECO:0007669"/>
    <property type="project" value="TreeGrafter"/>
</dbReference>
<proteinExistence type="predicted"/>
<dbReference type="InterPro" id="IPR044929">
    <property type="entry name" value="DNA/RNA_non-sp_Endonuclease_sf"/>
</dbReference>
<dbReference type="Gene3D" id="3.40.720.10">
    <property type="entry name" value="Alkaline Phosphatase, subunit A"/>
    <property type="match status" value="1"/>
</dbReference>
<dbReference type="OrthoDB" id="415411at2759"/>
<dbReference type="Gene3D" id="3.30.1360.180">
    <property type="match status" value="1"/>
</dbReference>
<evidence type="ECO:0000313" key="5">
    <source>
        <dbReference type="Proteomes" id="UP001152747"/>
    </source>
</evidence>
<feature type="signal peptide" evidence="3">
    <location>
        <begin position="1"/>
        <end position="15"/>
    </location>
</feature>
<evidence type="ECO:0000256" key="3">
    <source>
        <dbReference type="SAM" id="SignalP"/>
    </source>
</evidence>
<dbReference type="GO" id="GO:0016529">
    <property type="term" value="C:sarcoplasmic reticulum"/>
    <property type="evidence" value="ECO:0007669"/>
    <property type="project" value="TreeGrafter"/>
</dbReference>